<evidence type="ECO:0000313" key="1">
    <source>
        <dbReference type="EMBL" id="KAF3519207.1"/>
    </source>
</evidence>
<dbReference type="Proteomes" id="UP000266723">
    <property type="component" value="Unassembled WGS sequence"/>
</dbReference>
<reference evidence="1 2" key="1">
    <citation type="journal article" date="2020" name="BMC Genomics">
        <title>Intraspecific diversification of the crop wild relative Brassica cretica Lam. using demographic model selection.</title>
        <authorList>
            <person name="Kioukis A."/>
            <person name="Michalopoulou V.A."/>
            <person name="Briers L."/>
            <person name="Pirintsos S."/>
            <person name="Studholme D.J."/>
            <person name="Pavlidis P."/>
            <person name="Sarris P.F."/>
        </authorList>
    </citation>
    <scope>NUCLEOTIDE SEQUENCE [LARGE SCALE GENOMIC DNA]</scope>
    <source>
        <strain evidence="2">cv. PFS-1207/04</strain>
    </source>
</reference>
<proteinExistence type="predicted"/>
<name>A0ABQ7AYC7_BRACR</name>
<comment type="caution">
    <text evidence="1">The sequence shown here is derived from an EMBL/GenBank/DDBJ whole genome shotgun (WGS) entry which is preliminary data.</text>
</comment>
<sequence length="74" mass="8366">MAKVKSASYLIRLGHLDSSPWHPATSLATSHVIFVAAPIDLRWSNRDYLPPLSCLSFLSGVRTPKRMWIHVPMH</sequence>
<keyword evidence="2" id="KW-1185">Reference proteome</keyword>
<evidence type="ECO:0000313" key="2">
    <source>
        <dbReference type="Proteomes" id="UP000266723"/>
    </source>
</evidence>
<protein>
    <submittedName>
        <fullName evidence="1">Uncharacterized protein</fullName>
    </submittedName>
</protein>
<organism evidence="1 2">
    <name type="scientific">Brassica cretica</name>
    <name type="common">Mustard</name>
    <dbReference type="NCBI Taxonomy" id="69181"/>
    <lineage>
        <taxon>Eukaryota</taxon>
        <taxon>Viridiplantae</taxon>
        <taxon>Streptophyta</taxon>
        <taxon>Embryophyta</taxon>
        <taxon>Tracheophyta</taxon>
        <taxon>Spermatophyta</taxon>
        <taxon>Magnoliopsida</taxon>
        <taxon>eudicotyledons</taxon>
        <taxon>Gunneridae</taxon>
        <taxon>Pentapetalae</taxon>
        <taxon>rosids</taxon>
        <taxon>malvids</taxon>
        <taxon>Brassicales</taxon>
        <taxon>Brassicaceae</taxon>
        <taxon>Brassiceae</taxon>
        <taxon>Brassica</taxon>
    </lineage>
</organism>
<dbReference type="EMBL" id="QGKV02001556">
    <property type="protein sequence ID" value="KAF3519207.1"/>
    <property type="molecule type" value="Genomic_DNA"/>
</dbReference>
<accession>A0ABQ7AYC7</accession>
<gene>
    <name evidence="1" type="ORF">DY000_02062027</name>
</gene>